<dbReference type="Gramene" id="rna-AYBTSS11_LOCUS18006">
    <property type="protein sequence ID" value="CAJ1958949.1"/>
    <property type="gene ID" value="gene-AYBTSS11_LOCUS18006"/>
</dbReference>
<evidence type="ECO:0000313" key="1">
    <source>
        <dbReference type="EMBL" id="CAJ1958949.1"/>
    </source>
</evidence>
<dbReference type="Proteomes" id="UP001189624">
    <property type="component" value="Chromosome 5"/>
</dbReference>
<name>A0AA86SL73_9FABA</name>
<evidence type="ECO:0000313" key="2">
    <source>
        <dbReference type="Proteomes" id="UP001189624"/>
    </source>
</evidence>
<protein>
    <submittedName>
        <fullName evidence="1">Uncharacterized protein</fullName>
    </submittedName>
</protein>
<sequence length="69" mass="7708">MEDCIITKYSLIQLFSLCFSGLSLCKVGSIMRSATRCALNHNSFHKFHAGHRKTCSMIQDGNQIMVARG</sequence>
<proteinExistence type="predicted"/>
<gene>
    <name evidence="1" type="ORF">AYBTSS11_LOCUS18006</name>
</gene>
<organism evidence="1 2">
    <name type="scientific">Sphenostylis stenocarpa</name>
    <dbReference type="NCBI Taxonomy" id="92480"/>
    <lineage>
        <taxon>Eukaryota</taxon>
        <taxon>Viridiplantae</taxon>
        <taxon>Streptophyta</taxon>
        <taxon>Embryophyta</taxon>
        <taxon>Tracheophyta</taxon>
        <taxon>Spermatophyta</taxon>
        <taxon>Magnoliopsida</taxon>
        <taxon>eudicotyledons</taxon>
        <taxon>Gunneridae</taxon>
        <taxon>Pentapetalae</taxon>
        <taxon>rosids</taxon>
        <taxon>fabids</taxon>
        <taxon>Fabales</taxon>
        <taxon>Fabaceae</taxon>
        <taxon>Papilionoideae</taxon>
        <taxon>50 kb inversion clade</taxon>
        <taxon>NPAAA clade</taxon>
        <taxon>indigoferoid/millettioid clade</taxon>
        <taxon>Phaseoleae</taxon>
        <taxon>Sphenostylis</taxon>
    </lineage>
</organism>
<dbReference type="AlphaFoldDB" id="A0AA86SL73"/>
<reference evidence="1" key="1">
    <citation type="submission" date="2023-10" db="EMBL/GenBank/DDBJ databases">
        <authorList>
            <person name="Domelevo Entfellner J.-B."/>
        </authorList>
    </citation>
    <scope>NUCLEOTIDE SEQUENCE</scope>
</reference>
<accession>A0AA86SL73</accession>
<keyword evidence="2" id="KW-1185">Reference proteome</keyword>
<dbReference type="EMBL" id="OY731402">
    <property type="protein sequence ID" value="CAJ1958949.1"/>
    <property type="molecule type" value="Genomic_DNA"/>
</dbReference>